<evidence type="ECO:0000313" key="2">
    <source>
        <dbReference type="Proteomes" id="UP000195569"/>
    </source>
</evidence>
<sequence length="63" mass="6516">MSNILGRQDQSGRALVSCPSGGTAEIYGVASGPTSADRIRQGTGRVATLAWGGVGMRSFFVTR</sequence>
<comment type="caution">
    <text evidence="1">The sequence shown here is derived from an EMBL/GenBank/DDBJ whole genome shotgun (WGS) entry which is preliminary data.</text>
</comment>
<dbReference type="Proteomes" id="UP000195569">
    <property type="component" value="Unassembled WGS sequence"/>
</dbReference>
<proteinExistence type="predicted"/>
<evidence type="ECO:0000313" key="1">
    <source>
        <dbReference type="EMBL" id="SIT50710.1"/>
    </source>
</evidence>
<dbReference type="AlphaFoldDB" id="A0A1N7STL1"/>
<name>A0A1N7STL1_9BURK</name>
<dbReference type="EMBL" id="CYGY02000093">
    <property type="protein sequence ID" value="SIT50710.1"/>
    <property type="molecule type" value="Genomic_DNA"/>
</dbReference>
<reference evidence="1" key="1">
    <citation type="submission" date="2016-12" db="EMBL/GenBank/DDBJ databases">
        <authorList>
            <person name="Moulin L."/>
        </authorList>
    </citation>
    <scope>NUCLEOTIDE SEQUENCE [LARGE SCALE GENOMIC DNA]</scope>
    <source>
        <strain evidence="1">STM 7183</strain>
    </source>
</reference>
<organism evidence="1 2">
    <name type="scientific">Paraburkholderia piptadeniae</name>
    <dbReference type="NCBI Taxonomy" id="1701573"/>
    <lineage>
        <taxon>Bacteria</taxon>
        <taxon>Pseudomonadati</taxon>
        <taxon>Pseudomonadota</taxon>
        <taxon>Betaproteobacteria</taxon>
        <taxon>Burkholderiales</taxon>
        <taxon>Burkholderiaceae</taxon>
        <taxon>Paraburkholderia</taxon>
    </lineage>
</organism>
<protein>
    <submittedName>
        <fullName evidence="1">Uncharacterized protein</fullName>
    </submittedName>
</protein>
<gene>
    <name evidence="1" type="ORF">BN2476_930008</name>
</gene>
<accession>A0A1N7STL1</accession>
<keyword evidence="2" id="KW-1185">Reference proteome</keyword>